<dbReference type="RefSeq" id="XP_019632933.1">
    <property type="nucleotide sequence ID" value="XM_019777374.1"/>
</dbReference>
<dbReference type="GO" id="GO:0005737">
    <property type="term" value="C:cytoplasm"/>
    <property type="evidence" value="ECO:0007669"/>
    <property type="project" value="UniProtKB-ARBA"/>
</dbReference>
<proteinExistence type="predicted"/>
<dbReference type="PIRSF" id="PIRSF037037">
    <property type="entry name" value="Kelch-like_protein_gigaxonin"/>
    <property type="match status" value="1"/>
</dbReference>
<dbReference type="SUPFAM" id="SSF117281">
    <property type="entry name" value="Kelch motif"/>
    <property type="match status" value="1"/>
</dbReference>
<dbReference type="InterPro" id="IPR011705">
    <property type="entry name" value="BACK"/>
</dbReference>
<dbReference type="PROSITE" id="PS50097">
    <property type="entry name" value="BTB"/>
    <property type="match status" value="1"/>
</dbReference>
<dbReference type="InterPro" id="IPR000210">
    <property type="entry name" value="BTB/POZ_dom"/>
</dbReference>
<dbReference type="Gene3D" id="2.120.10.80">
    <property type="entry name" value="Kelch-type beta propeller"/>
    <property type="match status" value="2"/>
</dbReference>
<dbReference type="PANTHER" id="PTHR45632">
    <property type="entry name" value="LD33804P"/>
    <property type="match status" value="1"/>
</dbReference>
<dbReference type="Gene3D" id="1.25.40.420">
    <property type="match status" value="1"/>
</dbReference>
<dbReference type="PANTHER" id="PTHR45632:SF17">
    <property type="entry name" value="KELCH-LIKE PROTEIN 31"/>
    <property type="match status" value="1"/>
</dbReference>
<dbReference type="Gene3D" id="3.30.710.10">
    <property type="entry name" value="Potassium Channel Kv1.1, Chain A"/>
    <property type="match status" value="1"/>
</dbReference>
<gene>
    <name evidence="5" type="primary">LOC109476443</name>
</gene>
<dbReference type="AlphaFoldDB" id="A0A6P4Z8D4"/>
<name>A0A6P4Z8D4_BRABE</name>
<evidence type="ECO:0000313" key="4">
    <source>
        <dbReference type="Proteomes" id="UP000515135"/>
    </source>
</evidence>
<keyword evidence="4" id="KW-1185">Reference proteome</keyword>
<organism evidence="4 5">
    <name type="scientific">Branchiostoma belcheri</name>
    <name type="common">Amphioxus</name>
    <dbReference type="NCBI Taxonomy" id="7741"/>
    <lineage>
        <taxon>Eukaryota</taxon>
        <taxon>Metazoa</taxon>
        <taxon>Chordata</taxon>
        <taxon>Cephalochordata</taxon>
        <taxon>Leptocardii</taxon>
        <taxon>Amphioxiformes</taxon>
        <taxon>Branchiostomatidae</taxon>
        <taxon>Branchiostoma</taxon>
    </lineage>
</organism>
<keyword evidence="1" id="KW-0880">Kelch repeat</keyword>
<dbReference type="KEGG" id="bbel:109476443"/>
<dbReference type="CDD" id="cd14733">
    <property type="entry name" value="BACK"/>
    <property type="match status" value="1"/>
</dbReference>
<dbReference type="SMART" id="SM00875">
    <property type="entry name" value="BACK"/>
    <property type="match status" value="1"/>
</dbReference>
<dbReference type="SMART" id="SM00612">
    <property type="entry name" value="Kelch"/>
    <property type="match status" value="5"/>
</dbReference>
<dbReference type="Pfam" id="PF00651">
    <property type="entry name" value="BTB"/>
    <property type="match status" value="1"/>
</dbReference>
<dbReference type="InterPro" id="IPR006652">
    <property type="entry name" value="Kelch_1"/>
</dbReference>
<dbReference type="GeneID" id="109476443"/>
<dbReference type="Pfam" id="PF01344">
    <property type="entry name" value="Kelch_1"/>
    <property type="match status" value="3"/>
</dbReference>
<dbReference type="SUPFAM" id="SSF54695">
    <property type="entry name" value="POZ domain"/>
    <property type="match status" value="1"/>
</dbReference>
<evidence type="ECO:0000256" key="2">
    <source>
        <dbReference type="ARBA" id="ARBA00022737"/>
    </source>
</evidence>
<sequence>MSTILPLSKDVSSENVGNTTIVNQHSIYRWREEEMEKVNERKFSLASHGASVLSGFRELYRTELLSDVCLVAEKREFRSHKTLLAACCPYFRSMFSIDLREKEETTIEMHGTTARGLAAILDFLYSGDLTLNDENKEDVLSTACYLQVDAVIDMCCSYLRENIHMKNCIGIWNLACALNLHELKDFAENHVTNNLIEASQSDDFLELSCDQLIVLLSNDWVKATDRELCEMSDKWVARDPKRSEYLDEISSILNIDSIPAEDNFGIPATRPLGGEHAARRHDSVETTTRESTICRSSREVVLAVGGRLMYNERPAVQRTCVSFCDVRSPEGDKPWYEMTQIPIRRRNYCAAVLDDEIYVVGGREWDKEARGYDRWSANAFCYNLRTAKWREVSSLSTKRSCFSMDAIEGNLFAVGGDEDHEDTSILSSVERFDPIQNLWWPCSEIPDGRRCQASCVYNNRLYVSGGWIKRTEAAFSLTLNVNMSCVPTMSATVYCYEPLTDMWSERSAMHVARFSHAMEVYSGRIFAIGGYTSLSRTHNEPLDVVECYSPEQDQWSFIEPLRVPAGMCSAVVVEGKITVLGGDQSTFSGEMNYVSKVQVYDESAREWTVSNTLRYPGPVPAHKMMVPGSFIEPFRVEKHLADQVGPIGGASRTF</sequence>
<feature type="domain" description="BTB" evidence="3">
    <location>
        <begin position="66"/>
        <end position="133"/>
    </location>
</feature>
<dbReference type="Pfam" id="PF07707">
    <property type="entry name" value="BACK"/>
    <property type="match status" value="1"/>
</dbReference>
<protein>
    <submittedName>
        <fullName evidence="5">Kelch-like protein 36 isoform X1</fullName>
    </submittedName>
</protein>
<evidence type="ECO:0000256" key="1">
    <source>
        <dbReference type="ARBA" id="ARBA00022441"/>
    </source>
</evidence>
<accession>A0A6P4Z8D4</accession>
<dbReference type="OrthoDB" id="45365at2759"/>
<reference evidence="5" key="1">
    <citation type="submission" date="2025-08" db="UniProtKB">
        <authorList>
            <consortium name="RefSeq"/>
        </authorList>
    </citation>
    <scope>IDENTIFICATION</scope>
    <source>
        <tissue evidence="5">Gonad</tissue>
    </source>
</reference>
<evidence type="ECO:0000259" key="3">
    <source>
        <dbReference type="PROSITE" id="PS50097"/>
    </source>
</evidence>
<dbReference type="InterPro" id="IPR017096">
    <property type="entry name" value="BTB-kelch_protein"/>
</dbReference>
<evidence type="ECO:0000313" key="5">
    <source>
        <dbReference type="RefSeq" id="XP_019632933.1"/>
    </source>
</evidence>
<keyword evidence="2" id="KW-0677">Repeat</keyword>
<dbReference type="InterPro" id="IPR015915">
    <property type="entry name" value="Kelch-typ_b-propeller"/>
</dbReference>
<dbReference type="InterPro" id="IPR011333">
    <property type="entry name" value="SKP1/BTB/POZ_sf"/>
</dbReference>
<dbReference type="Proteomes" id="UP000515135">
    <property type="component" value="Unplaced"/>
</dbReference>
<dbReference type="SMART" id="SM00225">
    <property type="entry name" value="BTB"/>
    <property type="match status" value="1"/>
</dbReference>